<dbReference type="Pfam" id="PF13568">
    <property type="entry name" value="OMP_b-brl_2"/>
    <property type="match status" value="1"/>
</dbReference>
<protein>
    <submittedName>
        <fullName evidence="3">PorT family protein</fullName>
    </submittedName>
</protein>
<reference evidence="3 4" key="1">
    <citation type="submission" date="2019-05" db="EMBL/GenBank/DDBJ databases">
        <title>Hymenobacter edaphi sp. nov., isolated from abandoned arsenic-contaminated farmland soil.</title>
        <authorList>
            <person name="Nie L."/>
        </authorList>
    </citation>
    <scope>NUCLEOTIDE SEQUENCE [LARGE SCALE GENOMIC DNA]</scope>
    <source>
        <strain evidence="3 4">1-3-3-8</strain>
    </source>
</reference>
<sequence length="205" mass="21801">MKRVLIAAGLLLAAAPAWAQSKTCFGLKAGLSRSTLSGVVNASPKWLNSVVAGGMVRFKPTSQNFAVQLEANLSSQGARIEYIQMTGGGNYYIASDKRNSMYLNVPVLLRQYIGPGLYLNVGPQLGVLLGDSNDAYKSDVAAVGGIGWESPTGWMLDGRLNYGLTSIDNDKDSQALRDRAGLGGLHNRVLQLSVGKLFGKKPAAR</sequence>
<dbReference type="OrthoDB" id="1160354at2"/>
<feature type="signal peptide" evidence="1">
    <location>
        <begin position="1"/>
        <end position="19"/>
    </location>
</feature>
<proteinExistence type="predicted"/>
<evidence type="ECO:0000313" key="3">
    <source>
        <dbReference type="EMBL" id="TLM95302.1"/>
    </source>
</evidence>
<feature type="domain" description="Outer membrane protein beta-barrel" evidence="2">
    <location>
        <begin position="18"/>
        <end position="168"/>
    </location>
</feature>
<dbReference type="RefSeq" id="WP_138075802.1">
    <property type="nucleotide sequence ID" value="NZ_VAJM01000002.1"/>
</dbReference>
<evidence type="ECO:0000313" key="4">
    <source>
        <dbReference type="Proteomes" id="UP000305517"/>
    </source>
</evidence>
<comment type="caution">
    <text evidence="3">The sequence shown here is derived from an EMBL/GenBank/DDBJ whole genome shotgun (WGS) entry which is preliminary data.</text>
</comment>
<dbReference type="Proteomes" id="UP000305517">
    <property type="component" value="Unassembled WGS sequence"/>
</dbReference>
<name>A0A5R8WU50_9BACT</name>
<gene>
    <name evidence="3" type="ORF">FDY95_05810</name>
</gene>
<accession>A0A5R8WU50</accession>
<dbReference type="EMBL" id="VAJM01000002">
    <property type="protein sequence ID" value="TLM95302.1"/>
    <property type="molecule type" value="Genomic_DNA"/>
</dbReference>
<keyword evidence="4" id="KW-1185">Reference proteome</keyword>
<feature type="chain" id="PRO_5024349784" evidence="1">
    <location>
        <begin position="20"/>
        <end position="205"/>
    </location>
</feature>
<organism evidence="3 4">
    <name type="scientific">Hymenobacter jeollabukensis</name>
    <dbReference type="NCBI Taxonomy" id="2025313"/>
    <lineage>
        <taxon>Bacteria</taxon>
        <taxon>Pseudomonadati</taxon>
        <taxon>Bacteroidota</taxon>
        <taxon>Cytophagia</taxon>
        <taxon>Cytophagales</taxon>
        <taxon>Hymenobacteraceae</taxon>
        <taxon>Hymenobacter</taxon>
    </lineage>
</organism>
<evidence type="ECO:0000259" key="2">
    <source>
        <dbReference type="Pfam" id="PF13568"/>
    </source>
</evidence>
<keyword evidence="1" id="KW-0732">Signal</keyword>
<evidence type="ECO:0000256" key="1">
    <source>
        <dbReference type="SAM" id="SignalP"/>
    </source>
</evidence>
<dbReference type="AlphaFoldDB" id="A0A5R8WU50"/>
<dbReference type="InterPro" id="IPR025665">
    <property type="entry name" value="Beta-barrel_OMP_2"/>
</dbReference>